<gene>
    <name evidence="3" type="ORF">CDD80_3592</name>
</gene>
<dbReference type="STRING" id="2004952.A0A2C5XW14"/>
<dbReference type="PANTHER" id="PTHR42678:SF34">
    <property type="entry name" value="OS04G0183300 PROTEIN"/>
    <property type="match status" value="1"/>
</dbReference>
<evidence type="ECO:0000313" key="4">
    <source>
        <dbReference type="Proteomes" id="UP000226431"/>
    </source>
</evidence>
<dbReference type="Pfam" id="PF01425">
    <property type="entry name" value="Amidase"/>
    <property type="match status" value="1"/>
</dbReference>
<proteinExistence type="predicted"/>
<dbReference type="InterPro" id="IPR036928">
    <property type="entry name" value="AS_sf"/>
</dbReference>
<feature type="chain" id="PRO_5013378909" description="Amidase domain-containing protein" evidence="1">
    <location>
        <begin position="22"/>
        <end position="561"/>
    </location>
</feature>
<dbReference type="PANTHER" id="PTHR42678">
    <property type="entry name" value="AMIDASE"/>
    <property type="match status" value="1"/>
</dbReference>
<evidence type="ECO:0000256" key="1">
    <source>
        <dbReference type="SAM" id="SignalP"/>
    </source>
</evidence>
<dbReference type="Proteomes" id="UP000226431">
    <property type="component" value="Unassembled WGS sequence"/>
</dbReference>
<name>A0A2C5XW14_9HYPO</name>
<keyword evidence="4" id="KW-1185">Reference proteome</keyword>
<dbReference type="SUPFAM" id="SSF75304">
    <property type="entry name" value="Amidase signature (AS) enzymes"/>
    <property type="match status" value="1"/>
</dbReference>
<dbReference type="AlphaFoldDB" id="A0A2C5XW14"/>
<feature type="signal peptide" evidence="1">
    <location>
        <begin position="1"/>
        <end position="21"/>
    </location>
</feature>
<dbReference type="Gene3D" id="3.90.1300.10">
    <property type="entry name" value="Amidase signature (AS) domain"/>
    <property type="match status" value="1"/>
</dbReference>
<dbReference type="OrthoDB" id="566138at2759"/>
<feature type="domain" description="Amidase" evidence="2">
    <location>
        <begin position="60"/>
        <end position="409"/>
    </location>
</feature>
<evidence type="ECO:0000313" key="3">
    <source>
        <dbReference type="EMBL" id="PHH79859.1"/>
    </source>
</evidence>
<sequence length="561" mass="61363">MKIRILAQRFYALLGTVTALATPSLVKREAPSTTKLPLLLDSTLDELQAGLKEGHFTSIDLVRVYIARIDEVNDKLRAVLEINPDAEAIAWMLDVERQRGQLRGPLHGIPVLVKDNIATHDDMNTTAGSFALLGANVGEDSTVAAKLRKAGAIILGKTNMSQWAGLRSIACPMGWSARGGQTVGAYFPGHNPQGSSSGSAVAASIGLAWASIGTETTTSLVGPAHANNIVGIKPTVGLTSRHLIIPLSRRWDSVGPMARTVKDAAYLLDVMAGRDDRDNYTSTIPFQKLPLYVDACRPGGLRGKRIGVLRNFFDIEALPDPSTLLSLAAFENSLKVLTRLGAEVVDDIRFEGLKEYAKTPYHFKCIASDLKDQLYSHYFRHLRTNPHGVSSLEDLRRFVHETKAEEYPRHDTSIFDWALELDPAETSASYKGNNTFALEQRGLRGVGVLIRQHSLDALFMPSVYAGLTSSLSGSPTITVPLGASPIDKPYEAGPDQDTTNIVGPNHPFGVGFVGSAFSEESLIAMAYDFEQHTRVRQTIRPWIKPRTELDAIVRPRLYRRS</sequence>
<reference evidence="3 4" key="1">
    <citation type="submission" date="2017-06" db="EMBL/GenBank/DDBJ databases">
        <title>Ant-infecting Ophiocordyceps genomes reveal a high diversity of potential behavioral manipulation genes and a possible major role for enterotoxins.</title>
        <authorList>
            <person name="De Bekker C."/>
            <person name="Evans H.C."/>
            <person name="Brachmann A."/>
            <person name="Hughes D.P."/>
        </authorList>
    </citation>
    <scope>NUCLEOTIDE SEQUENCE [LARGE SCALE GENOMIC DNA]</scope>
    <source>
        <strain evidence="3 4">Map16</strain>
    </source>
</reference>
<dbReference type="EMBL" id="NJES01000032">
    <property type="protein sequence ID" value="PHH79859.1"/>
    <property type="molecule type" value="Genomic_DNA"/>
</dbReference>
<accession>A0A2C5XW14</accession>
<organism evidence="3 4">
    <name type="scientific">Ophiocordyceps camponoti-rufipedis</name>
    <dbReference type="NCBI Taxonomy" id="2004952"/>
    <lineage>
        <taxon>Eukaryota</taxon>
        <taxon>Fungi</taxon>
        <taxon>Dikarya</taxon>
        <taxon>Ascomycota</taxon>
        <taxon>Pezizomycotina</taxon>
        <taxon>Sordariomycetes</taxon>
        <taxon>Hypocreomycetidae</taxon>
        <taxon>Hypocreales</taxon>
        <taxon>Ophiocordycipitaceae</taxon>
        <taxon>Ophiocordyceps</taxon>
    </lineage>
</organism>
<keyword evidence="1" id="KW-0732">Signal</keyword>
<evidence type="ECO:0000259" key="2">
    <source>
        <dbReference type="Pfam" id="PF01425"/>
    </source>
</evidence>
<dbReference type="InterPro" id="IPR023631">
    <property type="entry name" value="Amidase_dom"/>
</dbReference>
<comment type="caution">
    <text evidence="3">The sequence shown here is derived from an EMBL/GenBank/DDBJ whole genome shotgun (WGS) entry which is preliminary data.</text>
</comment>
<protein>
    <recommendedName>
        <fullName evidence="2">Amidase domain-containing protein</fullName>
    </recommendedName>
</protein>